<evidence type="ECO:0000256" key="1">
    <source>
        <dbReference type="SAM" id="MobiDB-lite"/>
    </source>
</evidence>
<organism evidence="2 3">
    <name type="scientific">Streptomyces poonensis</name>
    <dbReference type="NCBI Taxonomy" id="68255"/>
    <lineage>
        <taxon>Bacteria</taxon>
        <taxon>Bacillati</taxon>
        <taxon>Actinomycetota</taxon>
        <taxon>Actinomycetes</taxon>
        <taxon>Kitasatosporales</taxon>
        <taxon>Streptomycetaceae</taxon>
        <taxon>Streptomyces</taxon>
    </lineage>
</organism>
<feature type="compositionally biased region" description="Low complexity" evidence="1">
    <location>
        <begin position="67"/>
        <end position="78"/>
    </location>
</feature>
<proteinExistence type="predicted"/>
<dbReference type="Proteomes" id="UP000622166">
    <property type="component" value="Unassembled WGS sequence"/>
</dbReference>
<sequence length="118" mass="12561">MPPEAVAERLRAARPAVYLSEAGDGTLDLPMGGDPLLPADAPYPYANFVAAVDCAAIPPGGRRPAAARRASAVVRRPGCGAPRDRLRRGAPGPGRHPLVRRRPAGEDEEPAYEPYEER</sequence>
<dbReference type="AlphaFoldDB" id="A0A918UR10"/>
<name>A0A918UR10_9ACTN</name>
<gene>
    <name evidence="2" type="ORF">GCM10010365_55910</name>
</gene>
<keyword evidence="3" id="KW-1185">Reference proteome</keyword>
<reference evidence="2" key="2">
    <citation type="submission" date="2020-09" db="EMBL/GenBank/DDBJ databases">
        <authorList>
            <person name="Sun Q."/>
            <person name="Ohkuma M."/>
        </authorList>
    </citation>
    <scope>NUCLEOTIDE SEQUENCE</scope>
    <source>
        <strain evidence="2">JCM 4815</strain>
    </source>
</reference>
<dbReference type="EMBL" id="BMVW01000013">
    <property type="protein sequence ID" value="GGZ28346.1"/>
    <property type="molecule type" value="Genomic_DNA"/>
</dbReference>
<feature type="compositionally biased region" description="Acidic residues" evidence="1">
    <location>
        <begin position="106"/>
        <end position="118"/>
    </location>
</feature>
<protein>
    <submittedName>
        <fullName evidence="2">Uncharacterized protein</fullName>
    </submittedName>
</protein>
<reference evidence="2" key="1">
    <citation type="journal article" date="2014" name="Int. J. Syst. Evol. Microbiol.">
        <title>Complete genome sequence of Corynebacterium casei LMG S-19264T (=DSM 44701T), isolated from a smear-ripened cheese.</title>
        <authorList>
            <consortium name="US DOE Joint Genome Institute (JGI-PGF)"/>
            <person name="Walter F."/>
            <person name="Albersmeier A."/>
            <person name="Kalinowski J."/>
            <person name="Ruckert C."/>
        </authorList>
    </citation>
    <scope>NUCLEOTIDE SEQUENCE</scope>
    <source>
        <strain evidence="2">JCM 4815</strain>
    </source>
</reference>
<evidence type="ECO:0000313" key="3">
    <source>
        <dbReference type="Proteomes" id="UP000622166"/>
    </source>
</evidence>
<feature type="region of interest" description="Disordered" evidence="1">
    <location>
        <begin position="67"/>
        <end position="118"/>
    </location>
</feature>
<comment type="caution">
    <text evidence="2">The sequence shown here is derived from an EMBL/GenBank/DDBJ whole genome shotgun (WGS) entry which is preliminary data.</text>
</comment>
<evidence type="ECO:0000313" key="2">
    <source>
        <dbReference type="EMBL" id="GGZ28346.1"/>
    </source>
</evidence>
<accession>A0A918UR10</accession>